<dbReference type="Pfam" id="PF02362">
    <property type="entry name" value="B3"/>
    <property type="match status" value="1"/>
</dbReference>
<dbReference type="PROSITE" id="PS50863">
    <property type="entry name" value="B3"/>
    <property type="match status" value="2"/>
</dbReference>
<sequence length="209" mass="23536">MAKVKLMYYPQHGSGKLSSGWRAFQKGTSPKEGDACVFELVRIDNIELKVSILRRNVETRTSEHYTGKLHLRKFRVRVMLASLSSASEPSRVTTALEAAGKYELQYPSFTVVIRAHHQLKNGVTVPGSFFKGRINGRMQTATLKCTDGSWPVKLMYYPQHGSGKLSSGWRAFQKGTSLKEGDACVFELVRIDNIELKVSILRRNVETRV</sequence>
<dbReference type="GeneID" id="125315206"/>
<dbReference type="SUPFAM" id="SSF101936">
    <property type="entry name" value="DNA-binding pseudobarrel domain"/>
    <property type="match status" value="2"/>
</dbReference>
<feature type="domain" description="TF-B3" evidence="6">
    <location>
        <begin position="1"/>
        <end position="56"/>
    </location>
</feature>
<dbReference type="SMART" id="SM01019">
    <property type="entry name" value="B3"/>
    <property type="match status" value="1"/>
</dbReference>
<accession>A0ABM3HG72</accession>
<dbReference type="CDD" id="cd10017">
    <property type="entry name" value="B3_DNA"/>
    <property type="match status" value="2"/>
</dbReference>
<gene>
    <name evidence="8" type="primary">LOC125315206</name>
</gene>
<dbReference type="InterPro" id="IPR003340">
    <property type="entry name" value="B3_DNA-bd"/>
</dbReference>
<evidence type="ECO:0000256" key="3">
    <source>
        <dbReference type="ARBA" id="ARBA00023125"/>
    </source>
</evidence>
<name>A0ABM3HG72_9MYRT</name>
<evidence type="ECO:0000259" key="6">
    <source>
        <dbReference type="PROSITE" id="PS50863"/>
    </source>
</evidence>
<dbReference type="InterPro" id="IPR044837">
    <property type="entry name" value="REM16-like"/>
</dbReference>
<dbReference type="Proteomes" id="UP000827889">
    <property type="component" value="Chromosome 5"/>
</dbReference>
<evidence type="ECO:0000256" key="2">
    <source>
        <dbReference type="ARBA" id="ARBA00023015"/>
    </source>
</evidence>
<dbReference type="RefSeq" id="XP_048135595.1">
    <property type="nucleotide sequence ID" value="XM_048279638.1"/>
</dbReference>
<evidence type="ECO:0000313" key="7">
    <source>
        <dbReference type="Proteomes" id="UP000827889"/>
    </source>
</evidence>
<keyword evidence="2" id="KW-0805">Transcription regulation</keyword>
<keyword evidence="4" id="KW-0804">Transcription</keyword>
<keyword evidence="3" id="KW-0238">DNA-binding</keyword>
<keyword evidence="7" id="KW-1185">Reference proteome</keyword>
<dbReference type="PANTHER" id="PTHR31391">
    <property type="entry name" value="B3 DOMAIN-CONTAINING PROTEIN OS11G0197600-RELATED"/>
    <property type="match status" value="1"/>
</dbReference>
<comment type="subcellular location">
    <subcellularLocation>
        <location evidence="1">Nucleus</location>
    </subcellularLocation>
</comment>
<keyword evidence="5" id="KW-0539">Nucleus</keyword>
<evidence type="ECO:0000256" key="5">
    <source>
        <dbReference type="ARBA" id="ARBA00023242"/>
    </source>
</evidence>
<protein>
    <submittedName>
        <fullName evidence="8">B3 domain-containing transcription factor VRN1-like</fullName>
    </submittedName>
</protein>
<proteinExistence type="predicted"/>
<evidence type="ECO:0000256" key="1">
    <source>
        <dbReference type="ARBA" id="ARBA00004123"/>
    </source>
</evidence>
<dbReference type="PANTHER" id="PTHR31391:SF143">
    <property type="entry name" value="B3 DNA-BINDING DOMAIN PROTEIN"/>
    <property type="match status" value="1"/>
</dbReference>
<evidence type="ECO:0000313" key="8">
    <source>
        <dbReference type="RefSeq" id="XP_048135595.1"/>
    </source>
</evidence>
<reference evidence="8" key="1">
    <citation type="submission" date="2025-08" db="UniProtKB">
        <authorList>
            <consortium name="RefSeq"/>
        </authorList>
    </citation>
    <scope>IDENTIFICATION</scope>
    <source>
        <tissue evidence="8">Leaf</tissue>
    </source>
</reference>
<dbReference type="Gene3D" id="2.40.330.10">
    <property type="entry name" value="DNA-binding pseudobarrel domain"/>
    <property type="match status" value="2"/>
</dbReference>
<dbReference type="InterPro" id="IPR015300">
    <property type="entry name" value="DNA-bd_pseudobarrel_sf"/>
</dbReference>
<feature type="domain" description="TF-B3" evidence="6">
    <location>
        <begin position="108"/>
        <end position="204"/>
    </location>
</feature>
<evidence type="ECO:0000256" key="4">
    <source>
        <dbReference type="ARBA" id="ARBA00023163"/>
    </source>
</evidence>
<organism evidence="7 8">
    <name type="scientific">Rhodamnia argentea</name>
    <dbReference type="NCBI Taxonomy" id="178133"/>
    <lineage>
        <taxon>Eukaryota</taxon>
        <taxon>Viridiplantae</taxon>
        <taxon>Streptophyta</taxon>
        <taxon>Embryophyta</taxon>
        <taxon>Tracheophyta</taxon>
        <taxon>Spermatophyta</taxon>
        <taxon>Magnoliopsida</taxon>
        <taxon>eudicotyledons</taxon>
        <taxon>Gunneridae</taxon>
        <taxon>Pentapetalae</taxon>
        <taxon>rosids</taxon>
        <taxon>malvids</taxon>
        <taxon>Myrtales</taxon>
        <taxon>Myrtaceae</taxon>
        <taxon>Myrtoideae</taxon>
        <taxon>Myrteae</taxon>
        <taxon>Australasian group</taxon>
        <taxon>Rhodamnia</taxon>
    </lineage>
</organism>